<reference evidence="2" key="2">
    <citation type="journal article" date="2023" name="Science">
        <title>Genomic signatures of disease resistance in endangered staghorn corals.</title>
        <authorList>
            <person name="Vollmer S.V."/>
            <person name="Selwyn J.D."/>
            <person name="Despard B.A."/>
            <person name="Roesel C.L."/>
        </authorList>
    </citation>
    <scope>NUCLEOTIDE SEQUENCE</scope>
    <source>
        <strain evidence="2">K2</strain>
    </source>
</reference>
<dbReference type="AlphaFoldDB" id="A0AAD9UR12"/>
<feature type="compositionally biased region" description="Basic and acidic residues" evidence="1">
    <location>
        <begin position="12"/>
        <end position="22"/>
    </location>
</feature>
<gene>
    <name evidence="2" type="ORF">P5673_033775</name>
</gene>
<sequence>MQALNLLNGNDQDQKTEEKHPSESTPVTTKSIANDGGLEDLLKKLGATEQPFPVPLERVDNNPQVFLGTQHQAQSKKEGETKPLLIPDFISTANYDGSIEDEQDIGGSTGARIVLRASRSKPKLENISLSMWVAANARIMHKLSNTGKLSGPSQIADYLSYTVKVAELLESHTLASHRHVPIHPSNYTATGLAWQFRGDNSLTYLYDCAVHAQEQQLDAELRKYVATLFVKSSLSHQTFYINSTESLTSLIR</sequence>
<evidence type="ECO:0000313" key="2">
    <source>
        <dbReference type="EMBL" id="KAK2546620.1"/>
    </source>
</evidence>
<comment type="caution">
    <text evidence="2">The sequence shown here is derived from an EMBL/GenBank/DDBJ whole genome shotgun (WGS) entry which is preliminary data.</text>
</comment>
<keyword evidence="3" id="KW-1185">Reference proteome</keyword>
<evidence type="ECO:0000256" key="1">
    <source>
        <dbReference type="SAM" id="MobiDB-lite"/>
    </source>
</evidence>
<proteinExistence type="predicted"/>
<reference evidence="2" key="1">
    <citation type="journal article" date="2023" name="G3 (Bethesda)">
        <title>Whole genome assembly and annotation of the endangered Caribbean coral Acropora cervicornis.</title>
        <authorList>
            <person name="Selwyn J.D."/>
            <person name="Vollmer S.V."/>
        </authorList>
    </citation>
    <scope>NUCLEOTIDE SEQUENCE</scope>
    <source>
        <strain evidence="2">K2</strain>
    </source>
</reference>
<feature type="compositionally biased region" description="Polar residues" evidence="1">
    <location>
        <begin position="23"/>
        <end position="32"/>
    </location>
</feature>
<dbReference type="EMBL" id="JARQWQ010000383">
    <property type="protein sequence ID" value="KAK2546620.1"/>
    <property type="molecule type" value="Genomic_DNA"/>
</dbReference>
<organism evidence="2 3">
    <name type="scientific">Acropora cervicornis</name>
    <name type="common">Staghorn coral</name>
    <dbReference type="NCBI Taxonomy" id="6130"/>
    <lineage>
        <taxon>Eukaryota</taxon>
        <taxon>Metazoa</taxon>
        <taxon>Cnidaria</taxon>
        <taxon>Anthozoa</taxon>
        <taxon>Hexacorallia</taxon>
        <taxon>Scleractinia</taxon>
        <taxon>Astrocoeniina</taxon>
        <taxon>Acroporidae</taxon>
        <taxon>Acropora</taxon>
    </lineage>
</organism>
<feature type="compositionally biased region" description="Polar residues" evidence="1">
    <location>
        <begin position="1"/>
        <end position="11"/>
    </location>
</feature>
<accession>A0AAD9UR12</accession>
<feature type="region of interest" description="Disordered" evidence="1">
    <location>
        <begin position="1"/>
        <end position="35"/>
    </location>
</feature>
<name>A0AAD9UR12_ACRCE</name>
<evidence type="ECO:0000313" key="3">
    <source>
        <dbReference type="Proteomes" id="UP001249851"/>
    </source>
</evidence>
<protein>
    <submittedName>
        <fullName evidence="2">Uncharacterized protein</fullName>
    </submittedName>
</protein>
<dbReference type="Proteomes" id="UP001249851">
    <property type="component" value="Unassembled WGS sequence"/>
</dbReference>